<dbReference type="EMBL" id="JAMWBK010000008">
    <property type="protein sequence ID" value="KAJ8902905.1"/>
    <property type="molecule type" value="Genomic_DNA"/>
</dbReference>
<dbReference type="AlphaFoldDB" id="A0AAV8UK62"/>
<reference evidence="1 2" key="1">
    <citation type="journal article" date="2023" name="Nat. Commun.">
        <title>Origin of minicircular mitochondrial genomes in red algae.</title>
        <authorList>
            <person name="Lee Y."/>
            <person name="Cho C.H."/>
            <person name="Lee Y.M."/>
            <person name="Park S.I."/>
            <person name="Yang J.H."/>
            <person name="West J.A."/>
            <person name="Bhattacharya D."/>
            <person name="Yoon H.S."/>
        </authorList>
    </citation>
    <scope>NUCLEOTIDE SEQUENCE [LARGE SCALE GENOMIC DNA]</scope>
    <source>
        <strain evidence="1 2">CCMP1338</strain>
        <tissue evidence="1">Whole cell</tissue>
    </source>
</reference>
<dbReference type="Proteomes" id="UP001157974">
    <property type="component" value="Unassembled WGS sequence"/>
</dbReference>
<name>A0AAV8UK62_9RHOD</name>
<keyword evidence="2" id="KW-1185">Reference proteome</keyword>
<comment type="caution">
    <text evidence="1">The sequence shown here is derived from an EMBL/GenBank/DDBJ whole genome shotgun (WGS) entry which is preliminary data.</text>
</comment>
<evidence type="ECO:0000313" key="1">
    <source>
        <dbReference type="EMBL" id="KAJ8902905.1"/>
    </source>
</evidence>
<proteinExistence type="predicted"/>
<protein>
    <submittedName>
        <fullName evidence="1">Uncharacterized protein</fullName>
    </submittedName>
</protein>
<organism evidence="1 2">
    <name type="scientific">Rhodosorus marinus</name>
    <dbReference type="NCBI Taxonomy" id="101924"/>
    <lineage>
        <taxon>Eukaryota</taxon>
        <taxon>Rhodophyta</taxon>
        <taxon>Stylonematophyceae</taxon>
        <taxon>Stylonematales</taxon>
        <taxon>Stylonemataceae</taxon>
        <taxon>Rhodosorus</taxon>
    </lineage>
</organism>
<gene>
    <name evidence="1" type="ORF">NDN08_006224</name>
</gene>
<accession>A0AAV8UK62</accession>
<evidence type="ECO:0000313" key="2">
    <source>
        <dbReference type="Proteomes" id="UP001157974"/>
    </source>
</evidence>
<sequence>MRVRCEKAFLIDRRSKVTWRLECSEGVGCFQTRSLSRPRVVRATSWSDVSEKNFPLGLQGKGTVRGLQT</sequence>